<protein>
    <submittedName>
        <fullName evidence="1">Uncharacterized protein</fullName>
    </submittedName>
</protein>
<evidence type="ECO:0000313" key="1">
    <source>
        <dbReference type="EnsemblMetazoa" id="LLOJ000006-PB"/>
    </source>
</evidence>
<name>A0A1B0C7Z2_LUTLO</name>
<dbReference type="EnsemblMetazoa" id="LLOJ000006-RB">
    <property type="protein sequence ID" value="LLOJ000006-PB"/>
    <property type="gene ID" value="LLOJ000006"/>
</dbReference>
<accession>A0A1B0C7Z2</accession>
<reference evidence="1" key="1">
    <citation type="submission" date="2020-05" db="UniProtKB">
        <authorList>
            <consortium name="EnsemblMetazoa"/>
        </authorList>
    </citation>
    <scope>IDENTIFICATION</scope>
    <source>
        <strain evidence="1">Jacobina</strain>
    </source>
</reference>
<dbReference type="AlphaFoldDB" id="A0A1B0C7Z2"/>
<dbReference type="EMBL" id="AJWK01000015">
    <property type="status" value="NOT_ANNOTATED_CDS"/>
    <property type="molecule type" value="Genomic_DNA"/>
</dbReference>
<evidence type="ECO:0000313" key="2">
    <source>
        <dbReference type="Proteomes" id="UP000092461"/>
    </source>
</evidence>
<dbReference type="EMBL" id="AJWK01000013">
    <property type="status" value="NOT_ANNOTATED_CDS"/>
    <property type="molecule type" value="Genomic_DNA"/>
</dbReference>
<sequence>MEGFEVISIKVKVTGKARILSIVCSVISRSRSQEKRGFSQLFALASSSCTWRDLR</sequence>
<dbReference type="EMBL" id="AJWK01000016">
    <property type="status" value="NOT_ANNOTATED_CDS"/>
    <property type="molecule type" value="Genomic_DNA"/>
</dbReference>
<dbReference type="EMBL" id="AJWK01000014">
    <property type="status" value="NOT_ANNOTATED_CDS"/>
    <property type="molecule type" value="Genomic_DNA"/>
</dbReference>
<dbReference type="Proteomes" id="UP000092461">
    <property type="component" value="Unassembled WGS sequence"/>
</dbReference>
<proteinExistence type="predicted"/>
<keyword evidence="2" id="KW-1185">Reference proteome</keyword>
<organism evidence="1 2">
    <name type="scientific">Lutzomyia longipalpis</name>
    <name type="common">Sand fly</name>
    <dbReference type="NCBI Taxonomy" id="7200"/>
    <lineage>
        <taxon>Eukaryota</taxon>
        <taxon>Metazoa</taxon>
        <taxon>Ecdysozoa</taxon>
        <taxon>Arthropoda</taxon>
        <taxon>Hexapoda</taxon>
        <taxon>Insecta</taxon>
        <taxon>Pterygota</taxon>
        <taxon>Neoptera</taxon>
        <taxon>Endopterygota</taxon>
        <taxon>Diptera</taxon>
        <taxon>Nematocera</taxon>
        <taxon>Psychodoidea</taxon>
        <taxon>Psychodidae</taxon>
        <taxon>Lutzomyia</taxon>
        <taxon>Lutzomyia</taxon>
    </lineage>
</organism>
<dbReference type="VEuPathDB" id="VectorBase:LLOJ000006"/>